<dbReference type="GO" id="GO:1990063">
    <property type="term" value="C:Bam protein complex"/>
    <property type="evidence" value="ECO:0007669"/>
    <property type="project" value="TreeGrafter"/>
</dbReference>
<dbReference type="GO" id="GO:0043165">
    <property type="term" value="P:Gram-negative-bacterium-type cell outer membrane assembly"/>
    <property type="evidence" value="ECO:0007669"/>
    <property type="project" value="UniProtKB-UniRule"/>
</dbReference>
<dbReference type="NCBIfam" id="TIGR03302">
    <property type="entry name" value="OM_YfiO"/>
    <property type="match status" value="1"/>
</dbReference>
<dbReference type="PATRIC" id="fig|1116472.3.peg.3479"/>
<dbReference type="InterPro" id="IPR011990">
    <property type="entry name" value="TPR-like_helical_dom_sf"/>
</dbReference>
<feature type="domain" description="Outer membrane lipoprotein BamD-like" evidence="8">
    <location>
        <begin position="42"/>
        <end position="247"/>
    </location>
</feature>
<evidence type="ECO:0000256" key="5">
    <source>
        <dbReference type="ARBA" id="ARBA00023288"/>
    </source>
</evidence>
<dbReference type="SUPFAM" id="SSF48452">
    <property type="entry name" value="TPR-like"/>
    <property type="match status" value="1"/>
</dbReference>
<proteinExistence type="inferred from homology"/>
<evidence type="ECO:0000256" key="6">
    <source>
        <dbReference type="HAMAP-Rule" id="MF_00922"/>
    </source>
</evidence>
<dbReference type="PANTHER" id="PTHR37423:SF1">
    <property type="entry name" value="OUTER MEMBRANE PROTEIN ASSEMBLY FACTOR BAMD"/>
    <property type="match status" value="1"/>
</dbReference>
<reference evidence="9 10" key="1">
    <citation type="journal article" date="2013" name="Genome Announc.">
        <title>Draft Genome Sequence of the Methanotrophic Gammaproteobacterium Methyloglobulus morosus DSM 22980 Strain KoM1.</title>
        <authorList>
            <person name="Poehlein A."/>
            <person name="Deutzmann J.S."/>
            <person name="Daniel R."/>
            <person name="Simeonova D.D."/>
        </authorList>
    </citation>
    <scope>NUCLEOTIDE SEQUENCE [LARGE SCALE GENOMIC DNA]</scope>
    <source>
        <strain evidence="9 10">KoM1</strain>
    </source>
</reference>
<comment type="caution">
    <text evidence="9">The sequence shown here is derived from an EMBL/GenBank/DDBJ whole genome shotgun (WGS) entry which is preliminary data.</text>
</comment>
<dbReference type="InterPro" id="IPR017689">
    <property type="entry name" value="BamD"/>
</dbReference>
<evidence type="ECO:0000313" key="9">
    <source>
        <dbReference type="EMBL" id="ESS69034.1"/>
    </source>
</evidence>
<evidence type="ECO:0000256" key="3">
    <source>
        <dbReference type="ARBA" id="ARBA00023139"/>
    </source>
</evidence>
<feature type="compositionally biased region" description="Basic and acidic residues" evidence="7">
    <location>
        <begin position="21"/>
        <end position="33"/>
    </location>
</feature>
<dbReference type="CDD" id="cd15830">
    <property type="entry name" value="BamD"/>
    <property type="match status" value="1"/>
</dbReference>
<dbReference type="STRING" id="1116472.MGMO_139c00080"/>
<evidence type="ECO:0000256" key="7">
    <source>
        <dbReference type="SAM" id="MobiDB-lite"/>
    </source>
</evidence>
<keyword evidence="2 6" id="KW-0472">Membrane</keyword>
<dbReference type="GO" id="GO:0051205">
    <property type="term" value="P:protein insertion into membrane"/>
    <property type="evidence" value="ECO:0007669"/>
    <property type="project" value="UniProtKB-UniRule"/>
</dbReference>
<accession>V5BMM8</accession>
<gene>
    <name evidence="6 9" type="primary">bamD</name>
    <name evidence="9" type="ORF">MGMO_139c00080</name>
</gene>
<sequence length="279" mass="32031">MQGCETVKKLYSDDSSSSKNECADWKDYDSKDKDDDDCVDWDANKFRSQAKKAVDAGNWDKAIKIYEALEARFPFGPESSQTQLDIAYAYYKNSDPESAIAAADRFIKMNPRSPNVDYAYYLKGLVNYNRDIGFAQRFIPTDASQRDPGNARSAYDIFSELVRKYPQSRYVPDANKRMIALKNNLAMHEVHVARYYMKRRAYVAAANRAAYVVEKYQRTTAVPYALQVMQEAYTKLDMPDLAQNAEKVYKLNFPNGPPVPEYENATVSHKIWDFIGLEK</sequence>
<comment type="subunit">
    <text evidence="6">Part of the Bam complex.</text>
</comment>
<feature type="compositionally biased region" description="Basic and acidic residues" evidence="7">
    <location>
        <begin position="1"/>
        <end position="12"/>
    </location>
</feature>
<feature type="region of interest" description="Disordered" evidence="7">
    <location>
        <begin position="1"/>
        <end position="34"/>
    </location>
</feature>
<organism evidence="9 10">
    <name type="scientific">Methyloglobulus morosus KoM1</name>
    <dbReference type="NCBI Taxonomy" id="1116472"/>
    <lineage>
        <taxon>Bacteria</taxon>
        <taxon>Pseudomonadati</taxon>
        <taxon>Pseudomonadota</taxon>
        <taxon>Gammaproteobacteria</taxon>
        <taxon>Methylococcales</taxon>
        <taxon>Methylococcaceae</taxon>
        <taxon>Methyloglobulus</taxon>
    </lineage>
</organism>
<keyword evidence="1 6" id="KW-0732">Signal</keyword>
<comment type="similarity">
    <text evidence="6">Belongs to the BamD family.</text>
</comment>
<evidence type="ECO:0000256" key="4">
    <source>
        <dbReference type="ARBA" id="ARBA00023237"/>
    </source>
</evidence>
<dbReference type="HAMAP" id="MF_00922">
    <property type="entry name" value="OM_assembly_BamD"/>
    <property type="match status" value="1"/>
</dbReference>
<dbReference type="PANTHER" id="PTHR37423">
    <property type="entry name" value="SOLUBLE LYTIC MUREIN TRANSGLYCOSYLASE-RELATED"/>
    <property type="match status" value="1"/>
</dbReference>
<comment type="function">
    <text evidence="6">Part of the outer membrane protein assembly complex, which is involved in assembly and insertion of beta-barrel proteins into the outer membrane.</text>
</comment>
<keyword evidence="4 6" id="KW-0998">Cell outer membrane</keyword>
<keyword evidence="3" id="KW-0564">Palmitate</keyword>
<dbReference type="Gene3D" id="1.25.40.10">
    <property type="entry name" value="Tetratricopeptide repeat domain"/>
    <property type="match status" value="1"/>
</dbReference>
<keyword evidence="10" id="KW-1185">Reference proteome</keyword>
<evidence type="ECO:0000256" key="2">
    <source>
        <dbReference type="ARBA" id="ARBA00023136"/>
    </source>
</evidence>
<evidence type="ECO:0000313" key="10">
    <source>
        <dbReference type="Proteomes" id="UP000017842"/>
    </source>
</evidence>
<comment type="subcellular location">
    <subcellularLocation>
        <location evidence="6">Cell outer membrane</location>
    </subcellularLocation>
</comment>
<dbReference type="AlphaFoldDB" id="V5BMM8"/>
<protein>
    <recommendedName>
        <fullName evidence="6">Outer membrane protein assembly factor BamD</fullName>
    </recommendedName>
</protein>
<evidence type="ECO:0000256" key="1">
    <source>
        <dbReference type="ARBA" id="ARBA00022729"/>
    </source>
</evidence>
<name>V5BMM8_9GAMM</name>
<dbReference type="Proteomes" id="UP000017842">
    <property type="component" value="Unassembled WGS sequence"/>
</dbReference>
<evidence type="ECO:0000259" key="8">
    <source>
        <dbReference type="Pfam" id="PF13525"/>
    </source>
</evidence>
<keyword evidence="5" id="KW-0449">Lipoprotein</keyword>
<dbReference type="eggNOG" id="COG4105">
    <property type="taxonomic scope" value="Bacteria"/>
</dbReference>
<dbReference type="Pfam" id="PF13525">
    <property type="entry name" value="YfiO"/>
    <property type="match status" value="1"/>
</dbReference>
<dbReference type="EMBL" id="AYLO01000129">
    <property type="protein sequence ID" value="ESS69034.1"/>
    <property type="molecule type" value="Genomic_DNA"/>
</dbReference>
<dbReference type="InterPro" id="IPR039565">
    <property type="entry name" value="BamD-like"/>
</dbReference>